<dbReference type="SMART" id="SM00066">
    <property type="entry name" value="GAL4"/>
    <property type="match status" value="1"/>
</dbReference>
<dbReference type="PANTHER" id="PTHR47654:SF5">
    <property type="entry name" value="TRANSCRIPTION FACTOR DOMAIN-CONTAINING PROTEIN"/>
    <property type="match status" value="1"/>
</dbReference>
<evidence type="ECO:0000256" key="1">
    <source>
        <dbReference type="ARBA" id="ARBA00023015"/>
    </source>
</evidence>
<evidence type="ECO:0000259" key="6">
    <source>
        <dbReference type="PROSITE" id="PS50048"/>
    </source>
</evidence>
<dbReference type="InterPro" id="IPR001138">
    <property type="entry name" value="Zn2Cys6_DnaBD"/>
</dbReference>
<dbReference type="PROSITE" id="PS00463">
    <property type="entry name" value="ZN2_CY6_FUNGAL_1"/>
    <property type="match status" value="1"/>
</dbReference>
<evidence type="ECO:0000256" key="4">
    <source>
        <dbReference type="ARBA" id="ARBA00023242"/>
    </source>
</evidence>
<dbReference type="AlphaFoldDB" id="A0A0G4PXR8"/>
<protein>
    <submittedName>
        <fullName evidence="7">Fungal transcriptional regulatory protein, N-terminal</fullName>
    </submittedName>
</protein>
<accession>A0A0G4PXR8</accession>
<feature type="region of interest" description="Disordered" evidence="5">
    <location>
        <begin position="146"/>
        <end position="188"/>
    </location>
</feature>
<dbReference type="Proteomes" id="UP000053732">
    <property type="component" value="Unassembled WGS sequence"/>
</dbReference>
<reference evidence="7 8" key="1">
    <citation type="journal article" date="2014" name="Nat. Commun.">
        <title>Multiple recent horizontal transfers of a large genomic region in cheese making fungi.</title>
        <authorList>
            <person name="Cheeseman K."/>
            <person name="Ropars J."/>
            <person name="Renault P."/>
            <person name="Dupont J."/>
            <person name="Gouzy J."/>
            <person name="Branca A."/>
            <person name="Abraham A.L."/>
            <person name="Ceppi M."/>
            <person name="Conseiller E."/>
            <person name="Debuchy R."/>
            <person name="Malagnac F."/>
            <person name="Goarin A."/>
            <person name="Silar P."/>
            <person name="Lacoste S."/>
            <person name="Sallet E."/>
            <person name="Bensimon A."/>
            <person name="Giraud T."/>
            <person name="Brygoo Y."/>
        </authorList>
    </citation>
    <scope>NUCLEOTIDE SEQUENCE [LARGE SCALE GENOMIC DNA]</scope>
    <source>
        <strain evidence="8">FM 013</strain>
    </source>
</reference>
<dbReference type="InterPro" id="IPR036864">
    <property type="entry name" value="Zn2-C6_fun-type_DNA-bd_sf"/>
</dbReference>
<dbReference type="PROSITE" id="PS50048">
    <property type="entry name" value="ZN2_CY6_FUNGAL_2"/>
    <property type="match status" value="1"/>
</dbReference>
<organism evidence="7 8">
    <name type="scientific">Penicillium camemberti (strain FM 013)</name>
    <dbReference type="NCBI Taxonomy" id="1429867"/>
    <lineage>
        <taxon>Eukaryota</taxon>
        <taxon>Fungi</taxon>
        <taxon>Dikarya</taxon>
        <taxon>Ascomycota</taxon>
        <taxon>Pezizomycotina</taxon>
        <taxon>Eurotiomycetes</taxon>
        <taxon>Eurotiomycetidae</taxon>
        <taxon>Eurotiales</taxon>
        <taxon>Aspergillaceae</taxon>
        <taxon>Penicillium</taxon>
    </lineage>
</organism>
<feature type="compositionally biased region" description="Polar residues" evidence="5">
    <location>
        <begin position="162"/>
        <end position="172"/>
    </location>
</feature>
<keyword evidence="8" id="KW-1185">Reference proteome</keyword>
<sequence>MTGHNSTLARTQPWRDPRPRALESSDVSVSSGGSSQPVMKSHAAHPAKDNKVAIPRVSNSAILTSNRRVGQACDGCREQKAKCSGLRPACQRCRESDIRCNYTDKKHSADLRSQIRVYEDLLQELHPQLHPQLATQVEKALGSFSASSQLTLSPGPAEDDQQTTNNPVQPSDHTTDDLNRNTDTKATGFFGRPSEITWLHTLLTESDTHSQIARSLAQGLSRPIEAVAPMSLTRTRAIQVTETTANVGISVSLEVNRLLPLFNG</sequence>
<evidence type="ECO:0000256" key="2">
    <source>
        <dbReference type="ARBA" id="ARBA00023125"/>
    </source>
</evidence>
<dbReference type="GO" id="GO:0000981">
    <property type="term" value="F:DNA-binding transcription factor activity, RNA polymerase II-specific"/>
    <property type="evidence" value="ECO:0007669"/>
    <property type="project" value="InterPro"/>
</dbReference>
<gene>
    <name evidence="7" type="ORF">PCAMFM013_S065g000011</name>
</gene>
<feature type="region of interest" description="Disordered" evidence="5">
    <location>
        <begin position="1"/>
        <end position="49"/>
    </location>
</feature>
<dbReference type="Gene3D" id="4.10.240.10">
    <property type="entry name" value="Zn(2)-C6 fungal-type DNA-binding domain"/>
    <property type="match status" value="1"/>
</dbReference>
<dbReference type="CDD" id="cd00067">
    <property type="entry name" value="GAL4"/>
    <property type="match status" value="1"/>
</dbReference>
<evidence type="ECO:0000313" key="8">
    <source>
        <dbReference type="Proteomes" id="UP000053732"/>
    </source>
</evidence>
<name>A0A0G4PXR8_PENC3</name>
<feature type="compositionally biased region" description="Polar residues" evidence="5">
    <location>
        <begin position="1"/>
        <end position="10"/>
    </location>
</feature>
<evidence type="ECO:0000256" key="5">
    <source>
        <dbReference type="SAM" id="MobiDB-lite"/>
    </source>
</evidence>
<keyword evidence="1" id="KW-0805">Transcription regulation</keyword>
<keyword evidence="4" id="KW-0539">Nucleus</keyword>
<feature type="compositionally biased region" description="Basic and acidic residues" evidence="5">
    <location>
        <begin position="173"/>
        <end position="183"/>
    </location>
</feature>
<dbReference type="GO" id="GO:0008270">
    <property type="term" value="F:zinc ion binding"/>
    <property type="evidence" value="ECO:0007669"/>
    <property type="project" value="InterPro"/>
</dbReference>
<evidence type="ECO:0000313" key="7">
    <source>
        <dbReference type="EMBL" id="CRL30961.1"/>
    </source>
</evidence>
<dbReference type="EMBL" id="HG793198">
    <property type="protein sequence ID" value="CRL30961.1"/>
    <property type="molecule type" value="Genomic_DNA"/>
</dbReference>
<dbReference type="PANTHER" id="PTHR47654">
    <property type="entry name" value="ZN(II)2CYS6 TRANSCRIPTION FACTOR (EUROFUNG)-RELATED"/>
    <property type="match status" value="1"/>
</dbReference>
<feature type="compositionally biased region" description="Basic and acidic residues" evidence="5">
    <location>
        <begin position="13"/>
        <end position="23"/>
    </location>
</feature>
<dbReference type="GO" id="GO:0003677">
    <property type="term" value="F:DNA binding"/>
    <property type="evidence" value="ECO:0007669"/>
    <property type="project" value="UniProtKB-KW"/>
</dbReference>
<proteinExistence type="predicted"/>
<keyword evidence="2" id="KW-0238">DNA-binding</keyword>
<dbReference type="InterPro" id="IPR053230">
    <property type="entry name" value="Trans_reg_galc"/>
</dbReference>
<keyword evidence="3" id="KW-0804">Transcription</keyword>
<dbReference type="Pfam" id="PF00172">
    <property type="entry name" value="Zn_clus"/>
    <property type="match status" value="1"/>
</dbReference>
<evidence type="ECO:0000256" key="3">
    <source>
        <dbReference type="ARBA" id="ARBA00023163"/>
    </source>
</evidence>
<feature type="domain" description="Zn(2)-C6 fungal-type" evidence="6">
    <location>
        <begin position="72"/>
        <end position="102"/>
    </location>
</feature>
<dbReference type="SUPFAM" id="SSF57701">
    <property type="entry name" value="Zn2/Cys6 DNA-binding domain"/>
    <property type="match status" value="1"/>
</dbReference>
<feature type="compositionally biased region" description="Low complexity" evidence="5">
    <location>
        <begin position="24"/>
        <end position="35"/>
    </location>
</feature>